<protein>
    <recommendedName>
        <fullName evidence="1">Alginate export domain-containing protein</fullName>
    </recommendedName>
</protein>
<dbReference type="eggNOG" id="ENOG502Z7RB">
    <property type="taxonomic scope" value="Bacteria"/>
</dbReference>
<keyword evidence="3" id="KW-1185">Reference proteome</keyword>
<dbReference type="STRING" id="471854.Dfer_5456"/>
<dbReference type="Gene3D" id="2.40.160.100">
    <property type="match status" value="1"/>
</dbReference>
<sequence>MKFGAGLVCLLMGSGLQYLHAQPFQPLRYDEDYGYLQKDSARATLKFIPVTKNHRSYLSVGGSFRTQYFHVINDSWGGFEDRNYDYLLSRYLSHLDFRAGARFRLFTEIQGGLAYSKPETSATDQNTLDLHQAFAEMTIQDSNALKLTLRLGRQELLYGSSRLISVREGPNTRQAFDAAKLLIKTARFRSDIFYAHYVQARKGAFDDRFSSNTRLWGWYNVLTQIPVLQNIDWYYLGIRRLHARFANTAGTEMRHSIGMRWWGGSAAFQYDLEAVFQTGRIGESAIRAWTASVHMNYRMTDLFGKPRLGLKTELISGDAQAADGLLGTFNPLFPRGAYFGLAALVGPANLIDIHPDISVMIHKNISLGIDWDTFWRYSTHDGLYGPTGALVFPGHGISGRFIGNQYAASVSAEPGAHVSLGLECTWFVPGEYVKKVSPGKQIVFTGITAQFKF</sequence>
<feature type="domain" description="Alginate export" evidence="1">
    <location>
        <begin position="57"/>
        <end position="435"/>
    </location>
</feature>
<dbReference type="AlphaFoldDB" id="C6VVB7"/>
<dbReference type="InterPro" id="IPR053728">
    <property type="entry name" value="Alginate_Permeability_Chnl"/>
</dbReference>
<gene>
    <name evidence="2" type="ordered locus">Dfer_5456</name>
</gene>
<dbReference type="KEGG" id="dfe:Dfer_5456"/>
<reference evidence="2 3" key="1">
    <citation type="journal article" date="2009" name="Stand. Genomic Sci.">
        <title>Complete genome sequence of Dyadobacter fermentans type strain (NS114).</title>
        <authorList>
            <person name="Lang E."/>
            <person name="Lapidus A."/>
            <person name="Chertkov O."/>
            <person name="Brettin T."/>
            <person name="Detter J.C."/>
            <person name="Han C."/>
            <person name="Copeland A."/>
            <person name="Glavina Del Rio T."/>
            <person name="Nolan M."/>
            <person name="Chen F."/>
            <person name="Lucas S."/>
            <person name="Tice H."/>
            <person name="Cheng J.F."/>
            <person name="Land M."/>
            <person name="Hauser L."/>
            <person name="Chang Y.J."/>
            <person name="Jeffries C.D."/>
            <person name="Kopitz M."/>
            <person name="Bruce D."/>
            <person name="Goodwin L."/>
            <person name="Pitluck S."/>
            <person name="Ovchinnikova G."/>
            <person name="Pati A."/>
            <person name="Ivanova N."/>
            <person name="Mavrommatis K."/>
            <person name="Chen A."/>
            <person name="Palaniappan K."/>
            <person name="Chain P."/>
            <person name="Bristow J."/>
            <person name="Eisen J.A."/>
            <person name="Markowitz V."/>
            <person name="Hugenholtz P."/>
            <person name="Goker M."/>
            <person name="Rohde M."/>
            <person name="Kyrpides N.C."/>
            <person name="Klenk H.P."/>
        </authorList>
    </citation>
    <scope>NUCLEOTIDE SEQUENCE [LARGE SCALE GENOMIC DNA]</scope>
    <source>
        <strain evidence="3">ATCC 700827 / DSM 18053 / CIP 107007 / KCTC 52180 / NS114</strain>
    </source>
</reference>
<dbReference type="Proteomes" id="UP000002011">
    <property type="component" value="Chromosome"/>
</dbReference>
<dbReference type="InterPro" id="IPR025388">
    <property type="entry name" value="Alginate_export_dom"/>
</dbReference>
<proteinExistence type="predicted"/>
<dbReference type="Pfam" id="PF13372">
    <property type="entry name" value="Alginate_exp"/>
    <property type="match status" value="1"/>
</dbReference>
<organism evidence="2 3">
    <name type="scientific">Dyadobacter fermentans (strain ATCC 700827 / DSM 18053 / CIP 107007 / KCTC 52180 / NS114)</name>
    <dbReference type="NCBI Taxonomy" id="471854"/>
    <lineage>
        <taxon>Bacteria</taxon>
        <taxon>Pseudomonadati</taxon>
        <taxon>Bacteroidota</taxon>
        <taxon>Cytophagia</taxon>
        <taxon>Cytophagales</taxon>
        <taxon>Spirosomataceae</taxon>
        <taxon>Dyadobacter</taxon>
    </lineage>
</organism>
<dbReference type="RefSeq" id="WP_015814887.1">
    <property type="nucleotide sequence ID" value="NC_013037.1"/>
</dbReference>
<accession>C6VVB7</accession>
<name>C6VVB7_DYAFD</name>
<evidence type="ECO:0000259" key="1">
    <source>
        <dbReference type="Pfam" id="PF13372"/>
    </source>
</evidence>
<dbReference type="EMBL" id="CP001619">
    <property type="protein sequence ID" value="ACT96647.1"/>
    <property type="molecule type" value="Genomic_DNA"/>
</dbReference>
<dbReference type="HOGENOM" id="CLU_035025_0_0_10"/>
<evidence type="ECO:0000313" key="3">
    <source>
        <dbReference type="Proteomes" id="UP000002011"/>
    </source>
</evidence>
<evidence type="ECO:0000313" key="2">
    <source>
        <dbReference type="EMBL" id="ACT96647.1"/>
    </source>
</evidence>